<sequence>MKASTITLFTLVAILGTIASVSAQNQPVRSTPFPYSNRFTLGGGVSQLLLGGFNVQAEYTTNRMVFDYSHGFNITLSGQSASLVAQDQKLSEKLTSTLGIGVGYRITPGLDLRFEPKLHFYEVYYDGQPQVASNRVTSYRTVTLGLGAYYRYYPFRKQDNALAGILVMPSVRYWPNVWSSLDNNKLTYTNRVTERTETYKAASQGFPGTGGLLANVTIGYTFGLRKK</sequence>
<dbReference type="Proteomes" id="UP000009309">
    <property type="component" value="Unassembled WGS sequence"/>
</dbReference>
<feature type="signal peptide" evidence="1">
    <location>
        <begin position="1"/>
        <end position="23"/>
    </location>
</feature>
<protein>
    <recommendedName>
        <fullName evidence="4">Outer membrane protein beta-barrel domain-containing protein</fullName>
    </recommendedName>
</protein>
<dbReference type="AlphaFoldDB" id="I2GIJ6"/>
<accession>I2GIJ6</accession>
<organism evidence="2 3">
    <name type="scientific">Fibrisoma limi BUZ 3</name>
    <dbReference type="NCBI Taxonomy" id="1185876"/>
    <lineage>
        <taxon>Bacteria</taxon>
        <taxon>Pseudomonadati</taxon>
        <taxon>Bacteroidota</taxon>
        <taxon>Cytophagia</taxon>
        <taxon>Cytophagales</taxon>
        <taxon>Spirosomataceae</taxon>
        <taxon>Fibrisoma</taxon>
    </lineage>
</organism>
<reference evidence="2 3" key="1">
    <citation type="journal article" date="2012" name="J. Bacteriol.">
        <title>Genome Sequence of the Filamentous Bacterium Fibrisoma limi BUZ 3T.</title>
        <authorList>
            <person name="Filippini M."/>
            <person name="Qi W."/>
            <person name="Jaenicke S."/>
            <person name="Goesmann A."/>
            <person name="Smits T.H."/>
            <person name="Bagheri H.C."/>
        </authorList>
    </citation>
    <scope>NUCLEOTIDE SEQUENCE [LARGE SCALE GENOMIC DNA]</scope>
    <source>
        <strain evidence="3">BUZ 3T</strain>
    </source>
</reference>
<name>I2GIJ6_9BACT</name>
<keyword evidence="1" id="KW-0732">Signal</keyword>
<gene>
    <name evidence="2" type="ORF">BN8_02837</name>
</gene>
<evidence type="ECO:0008006" key="4">
    <source>
        <dbReference type="Google" id="ProtNLM"/>
    </source>
</evidence>
<feature type="chain" id="PRO_5003659895" description="Outer membrane protein beta-barrel domain-containing protein" evidence="1">
    <location>
        <begin position="24"/>
        <end position="227"/>
    </location>
</feature>
<dbReference type="eggNOG" id="ENOG50341W8">
    <property type="taxonomic scope" value="Bacteria"/>
</dbReference>
<dbReference type="OrthoDB" id="942200at2"/>
<dbReference type="STRING" id="1185876.BN8_02837"/>
<dbReference type="RefSeq" id="WP_009282301.1">
    <property type="nucleotide sequence ID" value="NZ_CAIT01000006.1"/>
</dbReference>
<dbReference type="EMBL" id="CAIT01000006">
    <property type="protein sequence ID" value="CCH53721.1"/>
    <property type="molecule type" value="Genomic_DNA"/>
</dbReference>
<proteinExistence type="predicted"/>
<evidence type="ECO:0000313" key="2">
    <source>
        <dbReference type="EMBL" id="CCH53721.1"/>
    </source>
</evidence>
<keyword evidence="3" id="KW-1185">Reference proteome</keyword>
<evidence type="ECO:0000313" key="3">
    <source>
        <dbReference type="Proteomes" id="UP000009309"/>
    </source>
</evidence>
<evidence type="ECO:0000256" key="1">
    <source>
        <dbReference type="SAM" id="SignalP"/>
    </source>
</evidence>
<comment type="caution">
    <text evidence="2">The sequence shown here is derived from an EMBL/GenBank/DDBJ whole genome shotgun (WGS) entry which is preliminary data.</text>
</comment>